<dbReference type="Pfam" id="PF08632">
    <property type="entry name" value="Zds_C"/>
    <property type="match status" value="1"/>
</dbReference>
<comment type="caution">
    <text evidence="3">The sequence shown here is derived from an EMBL/GenBank/DDBJ whole genome shotgun (WGS) entry which is preliminary data.</text>
</comment>
<dbReference type="EMBL" id="JAEUBG010005403">
    <property type="protein sequence ID" value="KAH3675490.1"/>
    <property type="molecule type" value="Genomic_DNA"/>
</dbReference>
<dbReference type="AlphaFoldDB" id="A0A9P8PPU4"/>
<gene>
    <name evidence="3" type="ORF">WICPIJ_009346</name>
</gene>
<dbReference type="InterPro" id="IPR013941">
    <property type="entry name" value="ZDS1_C"/>
</dbReference>
<dbReference type="GO" id="GO:0005737">
    <property type="term" value="C:cytoplasm"/>
    <property type="evidence" value="ECO:0007669"/>
    <property type="project" value="TreeGrafter"/>
</dbReference>
<keyword evidence="4" id="KW-1185">Reference proteome</keyword>
<reference evidence="3" key="1">
    <citation type="journal article" date="2021" name="Open Biol.">
        <title>Shared evolutionary footprints suggest mitochondrial oxidative damage underlies multiple complex I losses in fungi.</title>
        <authorList>
            <person name="Schikora-Tamarit M.A."/>
            <person name="Marcet-Houben M."/>
            <person name="Nosek J."/>
            <person name="Gabaldon T."/>
        </authorList>
    </citation>
    <scope>NUCLEOTIDE SEQUENCE</scope>
    <source>
        <strain evidence="3">CBS2887</strain>
    </source>
</reference>
<dbReference type="InterPro" id="IPR040206">
    <property type="entry name" value="Zds1/2"/>
</dbReference>
<feature type="region of interest" description="Disordered" evidence="1">
    <location>
        <begin position="1"/>
        <end position="132"/>
    </location>
</feature>
<evidence type="ECO:0000259" key="2">
    <source>
        <dbReference type="SMART" id="SM01327"/>
    </source>
</evidence>
<sequence length="247" mass="27110">AGAVSLKEKLMPSRSISFDESSISSSSNSLQEQASIKSSVRTSPKKSPQETPLTPSSSASTRTSPTKPKTSSFRFSKKKDLHASIPPAPLPSRSLSPTKNASESPPSSKPGSPQQTQFSGLATTQEQHRIQKESLEKKLLSLSGSSNKPNAPLQFQDSAFGFPLPPLSRSTIVMLDYRFPVHVERALYRLSHLKLANPKRALRQQVLLSNFMYAYLNLVNHTLYLQQLDEDGQQRGPSKESAGDFLN</sequence>
<evidence type="ECO:0000313" key="4">
    <source>
        <dbReference type="Proteomes" id="UP000774326"/>
    </source>
</evidence>
<dbReference type="PANTHER" id="PTHR28089">
    <property type="entry name" value="PROTEIN ZDS1-RELATED"/>
    <property type="match status" value="1"/>
</dbReference>
<feature type="compositionally biased region" description="Polar residues" evidence="1">
    <location>
        <begin position="114"/>
        <end position="125"/>
    </location>
</feature>
<feature type="compositionally biased region" description="Low complexity" evidence="1">
    <location>
        <begin position="51"/>
        <end position="72"/>
    </location>
</feature>
<dbReference type="GO" id="GO:0010971">
    <property type="term" value="P:positive regulation of G2/M transition of mitotic cell cycle"/>
    <property type="evidence" value="ECO:0007669"/>
    <property type="project" value="TreeGrafter"/>
</dbReference>
<evidence type="ECO:0000313" key="3">
    <source>
        <dbReference type="EMBL" id="KAH3675490.1"/>
    </source>
</evidence>
<feature type="non-terminal residue" evidence="3">
    <location>
        <position position="1"/>
    </location>
</feature>
<feature type="compositionally biased region" description="Polar residues" evidence="1">
    <location>
        <begin position="30"/>
        <end position="50"/>
    </location>
</feature>
<feature type="domain" description="Protein Zds1 C-terminal" evidence="2">
    <location>
        <begin position="168"/>
        <end position="220"/>
    </location>
</feature>
<dbReference type="OrthoDB" id="5589766at2759"/>
<evidence type="ECO:0000256" key="1">
    <source>
        <dbReference type="SAM" id="MobiDB-lite"/>
    </source>
</evidence>
<dbReference type="SMART" id="SM01327">
    <property type="entry name" value="Zds_C"/>
    <property type="match status" value="1"/>
</dbReference>
<protein>
    <recommendedName>
        <fullName evidence="2">Protein Zds1 C-terminal domain-containing protein</fullName>
    </recommendedName>
</protein>
<accession>A0A9P8PPU4</accession>
<dbReference type="Proteomes" id="UP000774326">
    <property type="component" value="Unassembled WGS sequence"/>
</dbReference>
<feature type="compositionally biased region" description="Basic and acidic residues" evidence="1">
    <location>
        <begin position="1"/>
        <end position="11"/>
    </location>
</feature>
<organism evidence="3 4">
    <name type="scientific">Wickerhamomyces pijperi</name>
    <name type="common">Yeast</name>
    <name type="synonym">Pichia pijperi</name>
    <dbReference type="NCBI Taxonomy" id="599730"/>
    <lineage>
        <taxon>Eukaryota</taxon>
        <taxon>Fungi</taxon>
        <taxon>Dikarya</taxon>
        <taxon>Ascomycota</taxon>
        <taxon>Saccharomycotina</taxon>
        <taxon>Saccharomycetes</taxon>
        <taxon>Phaffomycetales</taxon>
        <taxon>Wickerhamomycetaceae</taxon>
        <taxon>Wickerhamomyces</taxon>
    </lineage>
</organism>
<dbReference type="PANTHER" id="PTHR28089:SF1">
    <property type="entry name" value="PROTEIN ZDS1-RELATED"/>
    <property type="match status" value="1"/>
</dbReference>
<proteinExistence type="predicted"/>
<dbReference type="GO" id="GO:0030010">
    <property type="term" value="P:establishment of cell polarity"/>
    <property type="evidence" value="ECO:0007669"/>
    <property type="project" value="TreeGrafter"/>
</dbReference>
<feature type="compositionally biased region" description="Low complexity" evidence="1">
    <location>
        <begin position="91"/>
        <end position="113"/>
    </location>
</feature>
<reference evidence="3" key="2">
    <citation type="submission" date="2021-01" db="EMBL/GenBank/DDBJ databases">
        <authorList>
            <person name="Schikora-Tamarit M.A."/>
        </authorList>
    </citation>
    <scope>NUCLEOTIDE SEQUENCE</scope>
    <source>
        <strain evidence="3">CBS2887</strain>
    </source>
</reference>
<feature type="compositionally biased region" description="Low complexity" evidence="1">
    <location>
        <begin position="13"/>
        <end position="29"/>
    </location>
</feature>
<name>A0A9P8PPU4_WICPI</name>